<organism evidence="1 2">
    <name type="scientific">Alteriqipengyuania halimionae</name>
    <dbReference type="NCBI Taxonomy" id="1926630"/>
    <lineage>
        <taxon>Bacteria</taxon>
        <taxon>Pseudomonadati</taxon>
        <taxon>Pseudomonadota</taxon>
        <taxon>Alphaproteobacteria</taxon>
        <taxon>Sphingomonadales</taxon>
        <taxon>Erythrobacteraceae</taxon>
        <taxon>Alteriqipengyuania</taxon>
    </lineage>
</organism>
<dbReference type="Proteomes" id="UP000429229">
    <property type="component" value="Unassembled WGS sequence"/>
</dbReference>
<reference evidence="1 2" key="1">
    <citation type="submission" date="2019-12" db="EMBL/GenBank/DDBJ databases">
        <title>Genomic-based taxomic classification of the family Erythrobacteraceae.</title>
        <authorList>
            <person name="Xu L."/>
        </authorList>
    </citation>
    <scope>NUCLEOTIDE SEQUENCE [LARGE SCALE GENOMIC DNA]</scope>
    <source>
        <strain evidence="1 2">LMG 29519</strain>
    </source>
</reference>
<evidence type="ECO:0000313" key="2">
    <source>
        <dbReference type="Proteomes" id="UP000429229"/>
    </source>
</evidence>
<dbReference type="EMBL" id="WTYR01000001">
    <property type="protein sequence ID" value="MXP10457.1"/>
    <property type="molecule type" value="Genomic_DNA"/>
</dbReference>
<dbReference type="OrthoDB" id="7567733at2"/>
<dbReference type="AlphaFoldDB" id="A0A6I4U875"/>
<accession>A0A6I4U875</accession>
<protein>
    <recommendedName>
        <fullName evidence="3">PhoU domain-containing protein</fullName>
    </recommendedName>
</protein>
<dbReference type="RefSeq" id="WP_160617056.1">
    <property type="nucleotide sequence ID" value="NZ_WTYR01000001.1"/>
</dbReference>
<proteinExistence type="predicted"/>
<evidence type="ECO:0000313" key="1">
    <source>
        <dbReference type="EMBL" id="MXP10457.1"/>
    </source>
</evidence>
<sequence>MDILEKQTAELCRAIADEIRQVSLLVEELAKVLVDDEEVALKHIHRLQAFDLVIQRAGESARVLDHLAAGVHTHQAIDAVCLEALQDRLRAATQLN</sequence>
<evidence type="ECO:0008006" key="3">
    <source>
        <dbReference type="Google" id="ProtNLM"/>
    </source>
</evidence>
<keyword evidence="2" id="KW-1185">Reference proteome</keyword>
<comment type="caution">
    <text evidence="1">The sequence shown here is derived from an EMBL/GenBank/DDBJ whole genome shotgun (WGS) entry which is preliminary data.</text>
</comment>
<gene>
    <name evidence="1" type="ORF">GRI68_09735</name>
</gene>
<name>A0A6I4U875_9SPHN</name>